<feature type="chain" id="PRO_5035309438" evidence="1">
    <location>
        <begin position="19"/>
        <end position="186"/>
    </location>
</feature>
<gene>
    <name evidence="2" type="ORF">KB874_11105</name>
</gene>
<organism evidence="2 3">
    <name type="scientific">Thetidibacter halocola</name>
    <dbReference type="NCBI Taxonomy" id="2827239"/>
    <lineage>
        <taxon>Bacteria</taxon>
        <taxon>Pseudomonadati</taxon>
        <taxon>Pseudomonadota</taxon>
        <taxon>Alphaproteobacteria</taxon>
        <taxon>Rhodobacterales</taxon>
        <taxon>Roseobacteraceae</taxon>
        <taxon>Thetidibacter</taxon>
    </lineage>
</organism>
<comment type="caution">
    <text evidence="2">The sequence shown here is derived from an EMBL/GenBank/DDBJ whole genome shotgun (WGS) entry which is preliminary data.</text>
</comment>
<name>A0A8J7WBW0_9RHOB</name>
<dbReference type="RefSeq" id="WP_212536649.1">
    <property type="nucleotide sequence ID" value="NZ_JAGTUU010000004.1"/>
</dbReference>
<protein>
    <submittedName>
        <fullName evidence="2">Uncharacterized protein</fullName>
    </submittedName>
</protein>
<dbReference type="EMBL" id="JAGTUU010000004">
    <property type="protein sequence ID" value="MBS0124685.1"/>
    <property type="molecule type" value="Genomic_DNA"/>
</dbReference>
<evidence type="ECO:0000313" key="3">
    <source>
        <dbReference type="Proteomes" id="UP000681356"/>
    </source>
</evidence>
<dbReference type="Proteomes" id="UP000681356">
    <property type="component" value="Unassembled WGS sequence"/>
</dbReference>
<proteinExistence type="predicted"/>
<keyword evidence="1" id="KW-0732">Signal</keyword>
<reference evidence="2" key="1">
    <citation type="submission" date="2021-04" db="EMBL/GenBank/DDBJ databases">
        <authorList>
            <person name="Yoon J."/>
        </authorList>
    </citation>
    <scope>NUCLEOTIDE SEQUENCE</scope>
    <source>
        <strain evidence="2">KMU-90</strain>
    </source>
</reference>
<sequence length="186" mass="19995">MRLIASLILMLWPPCVVAQQRTVGDAFRDVEPSDFANAFIGLCAQNPGRLDKVGSIATAMEWATTPEPFWTMLAPQDPNIPYHSWFATDGEGTPLLLGISEAPMFGKTYQICAVSNPFMGAERALEEVKKFVPLGTPITDESIAGQRIRTWDASALLAGAFLASSDIAGMGAEGVTLSVSAPKQYE</sequence>
<dbReference type="AlphaFoldDB" id="A0A8J7WBW0"/>
<evidence type="ECO:0000256" key="1">
    <source>
        <dbReference type="SAM" id="SignalP"/>
    </source>
</evidence>
<feature type="signal peptide" evidence="1">
    <location>
        <begin position="1"/>
        <end position="18"/>
    </location>
</feature>
<keyword evidence="3" id="KW-1185">Reference proteome</keyword>
<evidence type="ECO:0000313" key="2">
    <source>
        <dbReference type="EMBL" id="MBS0124685.1"/>
    </source>
</evidence>
<accession>A0A8J7WBW0</accession>